<dbReference type="FunFam" id="3.90.930.12:FF:000002">
    <property type="entry name" value="50S ribosomal protein L6"/>
    <property type="match status" value="1"/>
</dbReference>
<dbReference type="EMBL" id="DRTD01000598">
    <property type="protein sequence ID" value="HHE55725.1"/>
    <property type="molecule type" value="Genomic_DNA"/>
</dbReference>
<dbReference type="PIRSF" id="PIRSF002162">
    <property type="entry name" value="Ribosomal_L6"/>
    <property type="match status" value="1"/>
</dbReference>
<dbReference type="Pfam" id="PF00347">
    <property type="entry name" value="Ribosomal_L6"/>
    <property type="match status" value="2"/>
</dbReference>
<evidence type="ECO:0000256" key="8">
    <source>
        <dbReference type="RuleBase" id="RU003870"/>
    </source>
</evidence>
<keyword evidence="3 6" id="KW-0694">RNA-binding</keyword>
<evidence type="ECO:0000259" key="9">
    <source>
        <dbReference type="Pfam" id="PF00347"/>
    </source>
</evidence>
<dbReference type="GO" id="GO:0022625">
    <property type="term" value="C:cytosolic large ribosomal subunit"/>
    <property type="evidence" value="ECO:0007669"/>
    <property type="project" value="UniProtKB-UniRule"/>
</dbReference>
<dbReference type="NCBIfam" id="TIGR03654">
    <property type="entry name" value="L6_bact"/>
    <property type="match status" value="1"/>
</dbReference>
<comment type="similarity">
    <text evidence="1 6 7">Belongs to the universal ribosomal protein uL6 family.</text>
</comment>
<dbReference type="GO" id="GO:0002181">
    <property type="term" value="P:cytoplasmic translation"/>
    <property type="evidence" value="ECO:0007669"/>
    <property type="project" value="TreeGrafter"/>
</dbReference>
<evidence type="ECO:0000313" key="10">
    <source>
        <dbReference type="EMBL" id="HHE55725.1"/>
    </source>
</evidence>
<dbReference type="InterPro" id="IPR020040">
    <property type="entry name" value="Ribosomal_uL6_a/b-dom"/>
</dbReference>
<dbReference type="InterPro" id="IPR000702">
    <property type="entry name" value="Ribosomal_uL6-like"/>
</dbReference>
<dbReference type="PANTHER" id="PTHR11655">
    <property type="entry name" value="60S/50S RIBOSOMAL PROTEIN L6/L9"/>
    <property type="match status" value="1"/>
</dbReference>
<feature type="domain" description="Large ribosomal subunit protein uL6 alpha-beta" evidence="9">
    <location>
        <begin position="91"/>
        <end position="165"/>
    </location>
</feature>
<evidence type="ECO:0000256" key="3">
    <source>
        <dbReference type="ARBA" id="ARBA00022884"/>
    </source>
</evidence>
<dbReference type="PROSITE" id="PS00525">
    <property type="entry name" value="RIBOSOMAL_L6_1"/>
    <property type="match status" value="1"/>
</dbReference>
<proteinExistence type="inferred from homology"/>
<protein>
    <recommendedName>
        <fullName evidence="6">Large ribosomal subunit protein uL6</fullName>
    </recommendedName>
</protein>
<comment type="caution">
    <text evidence="10">The sequence shown here is derived from an EMBL/GenBank/DDBJ whole genome shotgun (WGS) entry which is preliminary data.</text>
</comment>
<evidence type="ECO:0000256" key="6">
    <source>
        <dbReference type="HAMAP-Rule" id="MF_01365"/>
    </source>
</evidence>
<sequence>MSRIGKLPVPIPENVTVDLQENNYMVVKGPKGQLERQLHPKINIEVKENEVVVTRQDDSKFSRSLHGLTRQLIANMIDGVSKGFTKKLQIIGVGYRAEMKGKKLVLTLGYSHPIVFSVPESINITTPSPTEILISGIDKELVGLIAAKIRSFRKPEPYKGKGVRYENEYVRRKAGKAAGK</sequence>
<evidence type="ECO:0000256" key="1">
    <source>
        <dbReference type="ARBA" id="ARBA00009356"/>
    </source>
</evidence>
<dbReference type="PRINTS" id="PR00059">
    <property type="entry name" value="RIBOSOMALL6"/>
</dbReference>
<dbReference type="FunFam" id="3.90.930.12:FF:000001">
    <property type="entry name" value="50S ribosomal protein L6"/>
    <property type="match status" value="1"/>
</dbReference>
<gene>
    <name evidence="6" type="primary">rplF</name>
    <name evidence="10" type="ORF">ENL21_08075</name>
</gene>
<dbReference type="GO" id="GO:0019843">
    <property type="term" value="F:rRNA binding"/>
    <property type="evidence" value="ECO:0007669"/>
    <property type="project" value="UniProtKB-UniRule"/>
</dbReference>
<dbReference type="Proteomes" id="UP000886111">
    <property type="component" value="Unassembled WGS sequence"/>
</dbReference>
<keyword evidence="5 6" id="KW-0687">Ribonucleoprotein</keyword>
<dbReference type="HAMAP" id="MF_01365_B">
    <property type="entry name" value="Ribosomal_uL6_B"/>
    <property type="match status" value="1"/>
</dbReference>
<dbReference type="Gene3D" id="3.90.930.12">
    <property type="entry name" value="Ribosomal protein L6, alpha-beta domain"/>
    <property type="match status" value="2"/>
</dbReference>
<evidence type="ECO:0000256" key="7">
    <source>
        <dbReference type="RuleBase" id="RU003869"/>
    </source>
</evidence>
<dbReference type="InterPro" id="IPR036789">
    <property type="entry name" value="Ribosomal_uL6-like_a/b-dom_sf"/>
</dbReference>
<accession>A0A7V5H4P3</accession>
<dbReference type="GO" id="GO:0003735">
    <property type="term" value="F:structural constituent of ribosome"/>
    <property type="evidence" value="ECO:0007669"/>
    <property type="project" value="UniProtKB-UniRule"/>
</dbReference>
<dbReference type="AlphaFoldDB" id="A0A7V5H4P3"/>
<comment type="function">
    <text evidence="6 8">This protein binds to the 23S rRNA, and is important in its secondary structure. It is located near the subunit interface in the base of the L7/L12 stalk, and near the tRNA binding site of the peptidyltransferase center.</text>
</comment>
<feature type="domain" description="Large ribosomal subunit protein uL6 alpha-beta" evidence="9">
    <location>
        <begin position="11"/>
        <end position="83"/>
    </location>
</feature>
<comment type="subunit">
    <text evidence="6">Part of the 50S ribosomal subunit.</text>
</comment>
<dbReference type="InterPro" id="IPR002358">
    <property type="entry name" value="Ribosomal_uL6_CS"/>
</dbReference>
<keyword evidence="2 6" id="KW-0699">rRNA-binding</keyword>
<evidence type="ECO:0000256" key="4">
    <source>
        <dbReference type="ARBA" id="ARBA00022980"/>
    </source>
</evidence>
<dbReference type="SUPFAM" id="SSF56053">
    <property type="entry name" value="Ribosomal protein L6"/>
    <property type="match status" value="2"/>
</dbReference>
<reference evidence="10" key="1">
    <citation type="journal article" date="2020" name="mSystems">
        <title>Genome- and Community-Level Interaction Insights into Carbon Utilization and Element Cycling Functions of Hydrothermarchaeota in Hydrothermal Sediment.</title>
        <authorList>
            <person name="Zhou Z."/>
            <person name="Liu Y."/>
            <person name="Xu W."/>
            <person name="Pan J."/>
            <person name="Luo Z.H."/>
            <person name="Li M."/>
        </authorList>
    </citation>
    <scope>NUCLEOTIDE SEQUENCE [LARGE SCALE GENOMIC DNA]</scope>
    <source>
        <strain evidence="10">HyVt-76</strain>
    </source>
</reference>
<keyword evidence="4 6" id="KW-0689">Ribosomal protein</keyword>
<name>A0A7V5H4P3_CALAY</name>
<organism evidence="10">
    <name type="scientific">Caldithrix abyssi</name>
    <dbReference type="NCBI Taxonomy" id="187145"/>
    <lineage>
        <taxon>Bacteria</taxon>
        <taxon>Pseudomonadati</taxon>
        <taxon>Calditrichota</taxon>
        <taxon>Calditrichia</taxon>
        <taxon>Calditrichales</taxon>
        <taxon>Calditrichaceae</taxon>
        <taxon>Caldithrix</taxon>
    </lineage>
</organism>
<evidence type="ECO:0000256" key="5">
    <source>
        <dbReference type="ARBA" id="ARBA00023274"/>
    </source>
</evidence>
<dbReference type="InterPro" id="IPR019906">
    <property type="entry name" value="Ribosomal_uL6_bac-type"/>
</dbReference>
<dbReference type="PANTHER" id="PTHR11655:SF14">
    <property type="entry name" value="LARGE RIBOSOMAL SUBUNIT PROTEIN UL6M"/>
    <property type="match status" value="1"/>
</dbReference>
<evidence type="ECO:0000256" key="2">
    <source>
        <dbReference type="ARBA" id="ARBA00022730"/>
    </source>
</evidence>